<evidence type="ECO:0000256" key="1">
    <source>
        <dbReference type="ARBA" id="ARBA00001286"/>
    </source>
</evidence>
<evidence type="ECO:0000256" key="6">
    <source>
        <dbReference type="ARBA" id="ARBA00023204"/>
    </source>
</evidence>
<comment type="catalytic activity">
    <reaction evidence="7 8">
        <text>a 6-O-methyl-2'-deoxyguanosine in DNA + L-cysteinyl-[protein] = S-methyl-L-cysteinyl-[protein] + a 2'-deoxyguanosine in DNA</text>
        <dbReference type="Rhea" id="RHEA:24000"/>
        <dbReference type="Rhea" id="RHEA-COMP:10131"/>
        <dbReference type="Rhea" id="RHEA-COMP:10132"/>
        <dbReference type="Rhea" id="RHEA-COMP:11367"/>
        <dbReference type="Rhea" id="RHEA-COMP:11368"/>
        <dbReference type="ChEBI" id="CHEBI:29950"/>
        <dbReference type="ChEBI" id="CHEBI:82612"/>
        <dbReference type="ChEBI" id="CHEBI:85445"/>
        <dbReference type="ChEBI" id="CHEBI:85448"/>
        <dbReference type="EC" id="2.1.1.63"/>
    </reaction>
</comment>
<evidence type="ECO:0000259" key="10">
    <source>
        <dbReference type="Pfam" id="PF02870"/>
    </source>
</evidence>
<keyword evidence="5 8" id="KW-0227">DNA damage</keyword>
<evidence type="ECO:0000256" key="5">
    <source>
        <dbReference type="ARBA" id="ARBA00022763"/>
    </source>
</evidence>
<dbReference type="InterPro" id="IPR036217">
    <property type="entry name" value="MethylDNA_cys_MeTrfase_DNAb"/>
</dbReference>
<comment type="catalytic activity">
    <reaction evidence="1 8">
        <text>a 4-O-methyl-thymidine in DNA + L-cysteinyl-[protein] = a thymidine in DNA + S-methyl-L-cysteinyl-[protein]</text>
        <dbReference type="Rhea" id="RHEA:53428"/>
        <dbReference type="Rhea" id="RHEA-COMP:10131"/>
        <dbReference type="Rhea" id="RHEA-COMP:10132"/>
        <dbReference type="Rhea" id="RHEA-COMP:13555"/>
        <dbReference type="Rhea" id="RHEA-COMP:13556"/>
        <dbReference type="ChEBI" id="CHEBI:29950"/>
        <dbReference type="ChEBI" id="CHEBI:82612"/>
        <dbReference type="ChEBI" id="CHEBI:137386"/>
        <dbReference type="ChEBI" id="CHEBI:137387"/>
        <dbReference type="EC" id="2.1.1.63"/>
    </reaction>
</comment>
<dbReference type="InterPro" id="IPR014048">
    <property type="entry name" value="MethylDNA_cys_MeTrfase_DNA-bd"/>
</dbReference>
<comment type="caution">
    <text evidence="11">The sequence shown here is derived from an EMBL/GenBank/DDBJ whole genome shotgun (WGS) entry which is preliminary data.</text>
</comment>
<protein>
    <recommendedName>
        <fullName evidence="8">Methylated-DNA--protein-cysteine methyltransferase</fullName>
        <ecNumber evidence="8">2.1.1.63</ecNumber>
    </recommendedName>
    <alternativeName>
        <fullName evidence="8">6-O-methylguanine-DNA methyltransferase</fullName>
        <shortName evidence="8">MGMT</shortName>
    </alternativeName>
    <alternativeName>
        <fullName evidence="8">O-6-methylguanine-DNA-alkyltransferase</fullName>
    </alternativeName>
</protein>
<comment type="function">
    <text evidence="8">Involved in the cellular defense against the biological effects of O6-methylguanine (O6-MeG) and O4-methylthymine (O4-MeT) in DNA. Repairs the methylated nucleobase in DNA by stoichiometrically transferring the methyl group to a cysteine residue in the enzyme. This is a suicide reaction: the enzyme is irreversibly inactivated.</text>
</comment>
<dbReference type="Pfam" id="PF01035">
    <property type="entry name" value="DNA_binding_1"/>
    <property type="match status" value="1"/>
</dbReference>
<dbReference type="CDD" id="cd06445">
    <property type="entry name" value="ATase"/>
    <property type="match status" value="1"/>
</dbReference>
<feature type="domain" description="Methylguanine DNA methyltransferase ribonuclease-like" evidence="10">
    <location>
        <begin position="2"/>
        <end position="77"/>
    </location>
</feature>
<dbReference type="EMBL" id="JAVRHX010000002">
    <property type="protein sequence ID" value="MDT0595286.1"/>
    <property type="molecule type" value="Genomic_DNA"/>
</dbReference>
<dbReference type="NCBIfam" id="TIGR00589">
    <property type="entry name" value="ogt"/>
    <property type="match status" value="1"/>
</dbReference>
<accession>A0ABU2ZSQ6</accession>
<dbReference type="InterPro" id="IPR023546">
    <property type="entry name" value="MGMT"/>
</dbReference>
<keyword evidence="6 8" id="KW-0234">DNA repair</keyword>
<comment type="similarity">
    <text evidence="8">Belongs to the MGMT family.</text>
</comment>
<dbReference type="Proteomes" id="UP001253545">
    <property type="component" value="Unassembled WGS sequence"/>
</dbReference>
<dbReference type="EC" id="2.1.1.63" evidence="8"/>
<dbReference type="InterPro" id="IPR001497">
    <property type="entry name" value="MethylDNA_cys_MeTrfase_AS"/>
</dbReference>
<dbReference type="PROSITE" id="PS00374">
    <property type="entry name" value="MGMT"/>
    <property type="match status" value="1"/>
</dbReference>
<feature type="active site" description="Nucleophile; methyl group acceptor" evidence="8">
    <location>
        <position position="132"/>
    </location>
</feature>
<evidence type="ECO:0000259" key="9">
    <source>
        <dbReference type="Pfam" id="PF01035"/>
    </source>
</evidence>
<dbReference type="GO" id="GO:0032259">
    <property type="term" value="P:methylation"/>
    <property type="evidence" value="ECO:0007669"/>
    <property type="project" value="UniProtKB-KW"/>
</dbReference>
<evidence type="ECO:0000256" key="7">
    <source>
        <dbReference type="ARBA" id="ARBA00049348"/>
    </source>
</evidence>
<dbReference type="Pfam" id="PF02870">
    <property type="entry name" value="Methyltransf_1N"/>
    <property type="match status" value="1"/>
</dbReference>
<sequence>MFISKIETPLGDLHITANEHGVTYIGFSDDHRQILKASELDRSANKGKSNAISEAAAQQLVDYFAGKRKTFDLPLDPAGTEFQQQVWQQLKHVKYGDTASYIDIATAINKPKASRAVGAANGKNPISIVIPCHRIVGSNGTLTGYAGGLDRKSFLLSLEQSH</sequence>
<keyword evidence="3 8" id="KW-0489">Methyltransferase</keyword>
<evidence type="ECO:0000256" key="8">
    <source>
        <dbReference type="HAMAP-Rule" id="MF_00772"/>
    </source>
</evidence>
<proteinExistence type="inferred from homology"/>
<dbReference type="Gene3D" id="3.30.160.70">
    <property type="entry name" value="Methylated DNA-protein cysteine methyltransferase domain"/>
    <property type="match status" value="1"/>
</dbReference>
<dbReference type="SUPFAM" id="SSF53155">
    <property type="entry name" value="Methylated DNA-protein cysteine methyltransferase domain"/>
    <property type="match status" value="1"/>
</dbReference>
<dbReference type="InterPro" id="IPR008332">
    <property type="entry name" value="MethylG_MeTrfase_N"/>
</dbReference>
<evidence type="ECO:0000256" key="3">
    <source>
        <dbReference type="ARBA" id="ARBA00022603"/>
    </source>
</evidence>
<evidence type="ECO:0000256" key="4">
    <source>
        <dbReference type="ARBA" id="ARBA00022679"/>
    </source>
</evidence>
<keyword evidence="12" id="KW-1185">Reference proteome</keyword>
<dbReference type="InterPro" id="IPR036631">
    <property type="entry name" value="MGMT_N_sf"/>
</dbReference>
<evidence type="ECO:0000313" key="12">
    <source>
        <dbReference type="Proteomes" id="UP001253545"/>
    </source>
</evidence>
<dbReference type="GO" id="GO:0003908">
    <property type="term" value="F:methylated-DNA-[protein]-cysteine S-methyltransferase activity"/>
    <property type="evidence" value="ECO:0007669"/>
    <property type="project" value="UniProtKB-EC"/>
</dbReference>
<comment type="miscellaneous">
    <text evidence="8">This enzyme catalyzes only one turnover and therefore is not strictly catalytic. According to one definition, an enzyme is a biocatalyst that acts repeatedly and over many reaction cycles.</text>
</comment>
<keyword evidence="2 8" id="KW-0963">Cytoplasm</keyword>
<dbReference type="Gene3D" id="1.10.10.10">
    <property type="entry name" value="Winged helix-like DNA-binding domain superfamily/Winged helix DNA-binding domain"/>
    <property type="match status" value="1"/>
</dbReference>
<organism evidence="11 12">
    <name type="scientific">Glaciecola petra</name>
    <dbReference type="NCBI Taxonomy" id="3075602"/>
    <lineage>
        <taxon>Bacteria</taxon>
        <taxon>Pseudomonadati</taxon>
        <taxon>Pseudomonadota</taxon>
        <taxon>Gammaproteobacteria</taxon>
        <taxon>Alteromonadales</taxon>
        <taxon>Alteromonadaceae</taxon>
        <taxon>Glaciecola</taxon>
    </lineage>
</organism>
<dbReference type="PANTHER" id="PTHR10815">
    <property type="entry name" value="METHYLATED-DNA--PROTEIN-CYSTEINE METHYLTRANSFERASE"/>
    <property type="match status" value="1"/>
</dbReference>
<keyword evidence="4 8" id="KW-0808">Transferase</keyword>
<dbReference type="RefSeq" id="WP_311368796.1">
    <property type="nucleotide sequence ID" value="NZ_JAVRHX010000002.1"/>
</dbReference>
<name>A0ABU2ZSQ6_9ALTE</name>
<dbReference type="InterPro" id="IPR036388">
    <property type="entry name" value="WH-like_DNA-bd_sf"/>
</dbReference>
<evidence type="ECO:0000256" key="2">
    <source>
        <dbReference type="ARBA" id="ARBA00022490"/>
    </source>
</evidence>
<dbReference type="HAMAP" id="MF_00772">
    <property type="entry name" value="OGT"/>
    <property type="match status" value="1"/>
</dbReference>
<gene>
    <name evidence="11" type="ORF">RM552_10555</name>
</gene>
<feature type="domain" description="Methylated-DNA-[protein]-cysteine S-methyltransferase DNA binding" evidence="9">
    <location>
        <begin position="81"/>
        <end position="160"/>
    </location>
</feature>
<dbReference type="SUPFAM" id="SSF46767">
    <property type="entry name" value="Methylated DNA-protein cysteine methyltransferase, C-terminal domain"/>
    <property type="match status" value="1"/>
</dbReference>
<dbReference type="PANTHER" id="PTHR10815:SF5">
    <property type="entry name" value="METHYLATED-DNA--PROTEIN-CYSTEINE METHYLTRANSFERASE"/>
    <property type="match status" value="1"/>
</dbReference>
<reference evidence="11 12" key="1">
    <citation type="submission" date="2023-09" db="EMBL/GenBank/DDBJ databases">
        <authorList>
            <person name="Rey-Velasco X."/>
        </authorList>
    </citation>
    <scope>NUCLEOTIDE SEQUENCE [LARGE SCALE GENOMIC DNA]</scope>
    <source>
        <strain evidence="11 12">P117</strain>
    </source>
</reference>
<comment type="subcellular location">
    <subcellularLocation>
        <location evidence="8">Cytoplasm</location>
    </subcellularLocation>
</comment>
<evidence type="ECO:0000313" key="11">
    <source>
        <dbReference type="EMBL" id="MDT0595286.1"/>
    </source>
</evidence>